<evidence type="ECO:0000259" key="4">
    <source>
        <dbReference type="PROSITE" id="PS52015"/>
    </source>
</evidence>
<dbReference type="SUPFAM" id="SSF74653">
    <property type="entry name" value="TolA/TonB C-terminal domain"/>
    <property type="match status" value="1"/>
</dbReference>
<dbReference type="Proteomes" id="UP000266183">
    <property type="component" value="Chromosome"/>
</dbReference>
<organism evidence="5 6">
    <name type="scientific">Chryseolinea soli</name>
    <dbReference type="NCBI Taxonomy" id="2321403"/>
    <lineage>
        <taxon>Bacteria</taxon>
        <taxon>Pseudomonadati</taxon>
        <taxon>Bacteroidota</taxon>
        <taxon>Cytophagia</taxon>
        <taxon>Cytophagales</taxon>
        <taxon>Fulvivirgaceae</taxon>
        <taxon>Chryseolinea</taxon>
    </lineage>
</organism>
<dbReference type="InterPro" id="IPR008969">
    <property type="entry name" value="CarboxyPept-like_regulatory"/>
</dbReference>
<dbReference type="RefSeq" id="WP_119754903.1">
    <property type="nucleotide sequence ID" value="NZ_CP032382.1"/>
</dbReference>
<dbReference type="KEGG" id="chk:D4L85_14130"/>
<gene>
    <name evidence="5" type="ORF">D4L85_14130</name>
</gene>
<dbReference type="InterPro" id="IPR055414">
    <property type="entry name" value="LRR_R13L4/SHOC2-like"/>
</dbReference>
<dbReference type="InterPro" id="IPR032675">
    <property type="entry name" value="LRR_dom_sf"/>
</dbReference>
<evidence type="ECO:0000256" key="2">
    <source>
        <dbReference type="ARBA" id="ARBA00022737"/>
    </source>
</evidence>
<reference evidence="6" key="1">
    <citation type="submission" date="2018-09" db="EMBL/GenBank/DDBJ databases">
        <title>Chryseolinea sp. KIS68-18 isolated from soil.</title>
        <authorList>
            <person name="Weon H.-Y."/>
            <person name="Kwon S.-W."/>
            <person name="Lee S.A."/>
        </authorList>
    </citation>
    <scope>NUCLEOTIDE SEQUENCE [LARGE SCALE GENOMIC DNA]</scope>
    <source>
        <strain evidence="6">KIS68-18</strain>
    </source>
</reference>
<name>A0A385SIR2_9BACT</name>
<dbReference type="Gene3D" id="3.80.10.10">
    <property type="entry name" value="Ribonuclease Inhibitor"/>
    <property type="match status" value="2"/>
</dbReference>
<dbReference type="Gene3D" id="2.60.40.1120">
    <property type="entry name" value="Carboxypeptidase-like, regulatory domain"/>
    <property type="match status" value="1"/>
</dbReference>
<evidence type="ECO:0000256" key="3">
    <source>
        <dbReference type="SAM" id="SignalP"/>
    </source>
</evidence>
<proteinExistence type="predicted"/>
<dbReference type="InterPro" id="IPR001611">
    <property type="entry name" value="Leu-rich_rpt"/>
</dbReference>
<evidence type="ECO:0000313" key="5">
    <source>
        <dbReference type="EMBL" id="AYB31633.1"/>
    </source>
</evidence>
<sequence length="562" mass="62068">MEQPFISNSRRLVFTTSLVALLLSNAVFSQERTVTGRLLDAETQRPVKNATIILLGTTDGTVSNHLGFFQLKVDPSKHKTLVVSHMSFKTADVTIPDAENFRFFLKKAYVPLHTLDLSLYPKDTTSLYRTLEPITPTGFTIAESNATFPKGMGRFYTFIGNALVKEIPKLPPPDFTITFTIDETGKASNIAVSDSSQLVTVARILQSMPVWVPATQQQTNVAQHFILPVGSPPAPPAESISVEDLSTYIGRNIRFPAEARRLGVEGVVYAQFHLNDAGDVISVALLKDIGTNCGAEVKRVLSTLPASLGKSLSEKTKATVFILPVAFGIGKPLKTKISFPSTGACLLTEIQVTAIGIERERRALGYIDPNSSVTLGGKRTNQGFVNLKDALQWKGTRLSLINKGLNSFPPEILKLKNLDYLDLEKNQLSSLPPDIQSLAKLQELYLFENKIQNLPITFRNLRKLKILGLGSNQLKTFPEEITWLEKLEVLDLGGNEISSLPANIGALKNLKFLVLHDNHITHLPEAIYGLKKLKKIYLQGNPIDPKDKELLKKSFENVEIVF</sequence>
<dbReference type="EMBL" id="CP032382">
    <property type="protein sequence ID" value="AYB31633.1"/>
    <property type="molecule type" value="Genomic_DNA"/>
</dbReference>
<feature type="signal peptide" evidence="3">
    <location>
        <begin position="1"/>
        <end position="29"/>
    </location>
</feature>
<dbReference type="SMART" id="SM00369">
    <property type="entry name" value="LRR_TYP"/>
    <property type="match status" value="5"/>
</dbReference>
<evidence type="ECO:0000256" key="1">
    <source>
        <dbReference type="ARBA" id="ARBA00022614"/>
    </source>
</evidence>
<dbReference type="InterPro" id="IPR050216">
    <property type="entry name" value="LRR_domain-containing"/>
</dbReference>
<dbReference type="PANTHER" id="PTHR48051">
    <property type="match status" value="1"/>
</dbReference>
<dbReference type="AlphaFoldDB" id="A0A385SIR2"/>
<dbReference type="Pfam" id="PF23598">
    <property type="entry name" value="LRR_14"/>
    <property type="match status" value="1"/>
</dbReference>
<dbReference type="Pfam" id="PF13855">
    <property type="entry name" value="LRR_8"/>
    <property type="match status" value="1"/>
</dbReference>
<evidence type="ECO:0000313" key="6">
    <source>
        <dbReference type="Proteomes" id="UP000266183"/>
    </source>
</evidence>
<keyword evidence="2" id="KW-0677">Repeat</keyword>
<keyword evidence="1" id="KW-0433">Leucine-rich repeat</keyword>
<dbReference type="PROSITE" id="PS51450">
    <property type="entry name" value="LRR"/>
    <property type="match status" value="3"/>
</dbReference>
<dbReference type="SUPFAM" id="SSF52075">
    <property type="entry name" value="Outer arm dynein light chain 1"/>
    <property type="match status" value="1"/>
</dbReference>
<dbReference type="GO" id="GO:0005737">
    <property type="term" value="C:cytoplasm"/>
    <property type="evidence" value="ECO:0007669"/>
    <property type="project" value="TreeGrafter"/>
</dbReference>
<keyword evidence="6" id="KW-1185">Reference proteome</keyword>
<dbReference type="SMART" id="SM00364">
    <property type="entry name" value="LRR_BAC"/>
    <property type="match status" value="5"/>
</dbReference>
<accession>A0A385SIR2</accession>
<dbReference type="SUPFAM" id="SSF49464">
    <property type="entry name" value="Carboxypeptidase regulatory domain-like"/>
    <property type="match status" value="1"/>
</dbReference>
<dbReference type="GO" id="GO:0055085">
    <property type="term" value="P:transmembrane transport"/>
    <property type="evidence" value="ECO:0007669"/>
    <property type="project" value="InterPro"/>
</dbReference>
<dbReference type="Pfam" id="PF03544">
    <property type="entry name" value="TonB_C"/>
    <property type="match status" value="1"/>
</dbReference>
<protein>
    <recommendedName>
        <fullName evidence="4">TonB C-terminal domain-containing protein</fullName>
    </recommendedName>
</protein>
<dbReference type="PANTHER" id="PTHR48051:SF54">
    <property type="entry name" value="LEUCINE-RICH REPEAT-CONTAINING PROTEIN"/>
    <property type="match status" value="1"/>
</dbReference>
<dbReference type="Gene3D" id="3.30.1150.10">
    <property type="match status" value="1"/>
</dbReference>
<dbReference type="PROSITE" id="PS52015">
    <property type="entry name" value="TONB_CTD"/>
    <property type="match status" value="1"/>
</dbReference>
<keyword evidence="3" id="KW-0732">Signal</keyword>
<feature type="domain" description="TonB C-terminal" evidence="4">
    <location>
        <begin position="240"/>
        <end position="336"/>
    </location>
</feature>
<dbReference type="OrthoDB" id="901479at2"/>
<feature type="chain" id="PRO_5017463401" description="TonB C-terminal domain-containing protein" evidence="3">
    <location>
        <begin position="30"/>
        <end position="562"/>
    </location>
</feature>
<dbReference type="InterPro" id="IPR037682">
    <property type="entry name" value="TonB_C"/>
</dbReference>
<dbReference type="SMART" id="SM00365">
    <property type="entry name" value="LRR_SD22"/>
    <property type="match status" value="4"/>
</dbReference>
<dbReference type="Pfam" id="PF13715">
    <property type="entry name" value="CarbopepD_reg_2"/>
    <property type="match status" value="1"/>
</dbReference>
<dbReference type="InterPro" id="IPR003591">
    <property type="entry name" value="Leu-rich_rpt_typical-subtyp"/>
</dbReference>